<feature type="domain" description="CLEC16A/TT9 C-terminal" evidence="2">
    <location>
        <begin position="3"/>
        <end position="53"/>
    </location>
</feature>
<evidence type="ECO:0000256" key="1">
    <source>
        <dbReference type="SAM" id="SignalP"/>
    </source>
</evidence>
<dbReference type="AlphaFoldDB" id="A0AAV8XC06"/>
<keyword evidence="4" id="KW-1185">Reference proteome</keyword>
<evidence type="ECO:0000313" key="3">
    <source>
        <dbReference type="EMBL" id="KAJ8936570.1"/>
    </source>
</evidence>
<keyword evidence="1" id="KW-0732">Signal</keyword>
<feature type="chain" id="PRO_5043888670" description="CLEC16A/TT9 C-terminal domain-containing protein" evidence="1">
    <location>
        <begin position="30"/>
        <end position="63"/>
    </location>
</feature>
<dbReference type="EMBL" id="JANEYF010003405">
    <property type="protein sequence ID" value="KAJ8936570.1"/>
    <property type="molecule type" value="Genomic_DNA"/>
</dbReference>
<organism evidence="3 4">
    <name type="scientific">Rhamnusium bicolor</name>
    <dbReference type="NCBI Taxonomy" id="1586634"/>
    <lineage>
        <taxon>Eukaryota</taxon>
        <taxon>Metazoa</taxon>
        <taxon>Ecdysozoa</taxon>
        <taxon>Arthropoda</taxon>
        <taxon>Hexapoda</taxon>
        <taxon>Insecta</taxon>
        <taxon>Pterygota</taxon>
        <taxon>Neoptera</taxon>
        <taxon>Endopterygota</taxon>
        <taxon>Coleoptera</taxon>
        <taxon>Polyphaga</taxon>
        <taxon>Cucujiformia</taxon>
        <taxon>Chrysomeloidea</taxon>
        <taxon>Cerambycidae</taxon>
        <taxon>Lepturinae</taxon>
        <taxon>Rhagiini</taxon>
        <taxon>Rhamnusium</taxon>
    </lineage>
</organism>
<dbReference type="Pfam" id="PF19439">
    <property type="entry name" value="CLEC16A_C"/>
    <property type="match status" value="1"/>
</dbReference>
<gene>
    <name evidence="3" type="ORF">NQ314_012266</name>
</gene>
<evidence type="ECO:0000313" key="4">
    <source>
        <dbReference type="Proteomes" id="UP001162156"/>
    </source>
</evidence>
<comment type="caution">
    <text evidence="3">The sequence shown here is derived from an EMBL/GenBank/DDBJ whole genome shotgun (WGS) entry which is preliminary data.</text>
</comment>
<proteinExistence type="predicted"/>
<dbReference type="Proteomes" id="UP001162156">
    <property type="component" value="Unassembled WGS sequence"/>
</dbReference>
<sequence length="63" mass="7212">MKVERARRAIRVFFLVRNLVLTLNGEVETQLPLTNPQSCVQIDQALDLSISRCVSKPHELNNH</sequence>
<feature type="signal peptide" evidence="1">
    <location>
        <begin position="1"/>
        <end position="29"/>
    </location>
</feature>
<evidence type="ECO:0000259" key="2">
    <source>
        <dbReference type="Pfam" id="PF19439"/>
    </source>
</evidence>
<protein>
    <recommendedName>
        <fullName evidence="2">CLEC16A/TT9 C-terminal domain-containing protein</fullName>
    </recommendedName>
</protein>
<dbReference type="InterPro" id="IPR045820">
    <property type="entry name" value="CLEC16A/TT9_C"/>
</dbReference>
<accession>A0AAV8XC06</accession>
<reference evidence="3" key="1">
    <citation type="journal article" date="2023" name="Insect Mol. Biol.">
        <title>Genome sequencing provides insights into the evolution of gene families encoding plant cell wall-degrading enzymes in longhorned beetles.</title>
        <authorList>
            <person name="Shin N.R."/>
            <person name="Okamura Y."/>
            <person name="Kirsch R."/>
            <person name="Pauchet Y."/>
        </authorList>
    </citation>
    <scope>NUCLEOTIDE SEQUENCE</scope>
    <source>
        <strain evidence="3">RBIC_L_NR</strain>
    </source>
</reference>
<name>A0AAV8XC06_9CUCU</name>